<evidence type="ECO:0000313" key="2">
    <source>
        <dbReference type="Proteomes" id="UP001610563"/>
    </source>
</evidence>
<evidence type="ECO:0000313" key="1">
    <source>
        <dbReference type="EMBL" id="KAL2784095.1"/>
    </source>
</evidence>
<organism evidence="1 2">
    <name type="scientific">Aspergillus keveii</name>
    <dbReference type="NCBI Taxonomy" id="714993"/>
    <lineage>
        <taxon>Eukaryota</taxon>
        <taxon>Fungi</taxon>
        <taxon>Dikarya</taxon>
        <taxon>Ascomycota</taxon>
        <taxon>Pezizomycotina</taxon>
        <taxon>Eurotiomycetes</taxon>
        <taxon>Eurotiomycetidae</taxon>
        <taxon>Eurotiales</taxon>
        <taxon>Aspergillaceae</taxon>
        <taxon>Aspergillus</taxon>
        <taxon>Aspergillus subgen. Nidulantes</taxon>
    </lineage>
</organism>
<dbReference type="EMBL" id="JBFTWV010000194">
    <property type="protein sequence ID" value="KAL2784095.1"/>
    <property type="molecule type" value="Genomic_DNA"/>
</dbReference>
<dbReference type="Proteomes" id="UP001610563">
    <property type="component" value="Unassembled WGS sequence"/>
</dbReference>
<comment type="caution">
    <text evidence="1">The sequence shown here is derived from an EMBL/GenBank/DDBJ whole genome shotgun (WGS) entry which is preliminary data.</text>
</comment>
<proteinExistence type="predicted"/>
<name>A0ABR4FLJ5_9EURO</name>
<accession>A0ABR4FLJ5</accession>
<sequence>METKPPPLRSFLSSCTIVLPQETRSNQCAEGISSSAIPMKAIQITYAVDLAAPGSLWKDSQGALITPRES</sequence>
<gene>
    <name evidence="1" type="ORF">BJX66DRAFT_317226</name>
</gene>
<keyword evidence="2" id="KW-1185">Reference proteome</keyword>
<reference evidence="1 2" key="1">
    <citation type="submission" date="2024-07" db="EMBL/GenBank/DDBJ databases">
        <title>Section-level genome sequencing and comparative genomics of Aspergillus sections Usti and Cavernicolus.</title>
        <authorList>
            <consortium name="Lawrence Berkeley National Laboratory"/>
            <person name="Nybo J.L."/>
            <person name="Vesth T.C."/>
            <person name="Theobald S."/>
            <person name="Frisvad J.C."/>
            <person name="Larsen T.O."/>
            <person name="Kjaerboelling I."/>
            <person name="Rothschild-Mancinelli K."/>
            <person name="Lyhne E.K."/>
            <person name="Kogle M.E."/>
            <person name="Barry K."/>
            <person name="Clum A."/>
            <person name="Na H."/>
            <person name="Ledsgaard L."/>
            <person name="Lin J."/>
            <person name="Lipzen A."/>
            <person name="Kuo A."/>
            <person name="Riley R."/>
            <person name="Mondo S."/>
            <person name="Labutti K."/>
            <person name="Haridas S."/>
            <person name="Pangalinan J."/>
            <person name="Salamov A.A."/>
            <person name="Simmons B.A."/>
            <person name="Magnuson J.K."/>
            <person name="Chen J."/>
            <person name="Drula E."/>
            <person name="Henrissat B."/>
            <person name="Wiebenga A."/>
            <person name="Lubbers R.J."/>
            <person name="Gomes A.C."/>
            <person name="Makela M.R."/>
            <person name="Stajich J."/>
            <person name="Grigoriev I.V."/>
            <person name="Mortensen U.H."/>
            <person name="De Vries R.P."/>
            <person name="Baker S.E."/>
            <person name="Andersen M.R."/>
        </authorList>
    </citation>
    <scope>NUCLEOTIDE SEQUENCE [LARGE SCALE GENOMIC DNA]</scope>
    <source>
        <strain evidence="1 2">CBS 209.92</strain>
    </source>
</reference>
<protein>
    <submittedName>
        <fullName evidence="1">Uncharacterized protein</fullName>
    </submittedName>
</protein>